<gene>
    <name evidence="1" type="ORF">GALMADRAFT_30004</name>
</gene>
<dbReference type="HOGENOM" id="CLU_1880343_0_0_1"/>
<feature type="non-terminal residue" evidence="1">
    <location>
        <position position="1"/>
    </location>
</feature>
<sequence>WKNVTHASGDVLDTNEIVDLLERAPQLIDCSFSITDGGRRVVPLFPDHQPVTHPQLKSLTVDLRRELTNLFGNISLPGLTKLTLISQVDVPVDALISLLARSCCPLEEINLQSDCITGKDLVQLARAAPLLTKLSI</sequence>
<keyword evidence="2" id="KW-1185">Reference proteome</keyword>
<evidence type="ECO:0000313" key="2">
    <source>
        <dbReference type="Proteomes" id="UP000027222"/>
    </source>
</evidence>
<dbReference type="Proteomes" id="UP000027222">
    <property type="component" value="Unassembled WGS sequence"/>
</dbReference>
<name>A0A067TUH0_GALM3</name>
<dbReference type="AlphaFoldDB" id="A0A067TUH0"/>
<organism evidence="1 2">
    <name type="scientific">Galerina marginata (strain CBS 339.88)</name>
    <dbReference type="NCBI Taxonomy" id="685588"/>
    <lineage>
        <taxon>Eukaryota</taxon>
        <taxon>Fungi</taxon>
        <taxon>Dikarya</taxon>
        <taxon>Basidiomycota</taxon>
        <taxon>Agaricomycotina</taxon>
        <taxon>Agaricomycetes</taxon>
        <taxon>Agaricomycetidae</taxon>
        <taxon>Agaricales</taxon>
        <taxon>Agaricineae</taxon>
        <taxon>Strophariaceae</taxon>
        <taxon>Galerina</taxon>
    </lineage>
</organism>
<dbReference type="OrthoDB" id="3064101at2759"/>
<reference evidence="2" key="1">
    <citation type="journal article" date="2014" name="Proc. Natl. Acad. Sci. U.S.A.">
        <title>Extensive sampling of basidiomycete genomes demonstrates inadequacy of the white-rot/brown-rot paradigm for wood decay fungi.</title>
        <authorList>
            <person name="Riley R."/>
            <person name="Salamov A.A."/>
            <person name="Brown D.W."/>
            <person name="Nagy L.G."/>
            <person name="Floudas D."/>
            <person name="Held B.W."/>
            <person name="Levasseur A."/>
            <person name="Lombard V."/>
            <person name="Morin E."/>
            <person name="Otillar R."/>
            <person name="Lindquist E.A."/>
            <person name="Sun H."/>
            <person name="LaButti K.M."/>
            <person name="Schmutz J."/>
            <person name="Jabbour D."/>
            <person name="Luo H."/>
            <person name="Baker S.E."/>
            <person name="Pisabarro A.G."/>
            <person name="Walton J.D."/>
            <person name="Blanchette R.A."/>
            <person name="Henrissat B."/>
            <person name="Martin F."/>
            <person name="Cullen D."/>
            <person name="Hibbett D.S."/>
            <person name="Grigoriev I.V."/>
        </authorList>
    </citation>
    <scope>NUCLEOTIDE SEQUENCE [LARGE SCALE GENOMIC DNA]</scope>
    <source>
        <strain evidence="2">CBS 339.88</strain>
    </source>
</reference>
<dbReference type="InterPro" id="IPR032675">
    <property type="entry name" value="LRR_dom_sf"/>
</dbReference>
<dbReference type="Gene3D" id="3.80.10.10">
    <property type="entry name" value="Ribonuclease Inhibitor"/>
    <property type="match status" value="1"/>
</dbReference>
<dbReference type="EMBL" id="KL142367">
    <property type="protein sequence ID" value="KDR85952.1"/>
    <property type="molecule type" value="Genomic_DNA"/>
</dbReference>
<accession>A0A067TUH0</accession>
<evidence type="ECO:0000313" key="1">
    <source>
        <dbReference type="EMBL" id="KDR85952.1"/>
    </source>
</evidence>
<proteinExistence type="predicted"/>
<protein>
    <recommendedName>
        <fullName evidence="3">F-box domain-containing protein</fullName>
    </recommendedName>
</protein>
<dbReference type="SUPFAM" id="SSF52047">
    <property type="entry name" value="RNI-like"/>
    <property type="match status" value="1"/>
</dbReference>
<feature type="non-terminal residue" evidence="1">
    <location>
        <position position="136"/>
    </location>
</feature>
<evidence type="ECO:0008006" key="3">
    <source>
        <dbReference type="Google" id="ProtNLM"/>
    </source>
</evidence>